<comment type="subunit">
    <text evidence="2">Monomer.</text>
</comment>
<dbReference type="InterPro" id="IPR047122">
    <property type="entry name" value="Trans-enoyl_RdTase-like"/>
</dbReference>
<dbReference type="SMART" id="SM00829">
    <property type="entry name" value="PKS_ER"/>
    <property type="match status" value="1"/>
</dbReference>
<name>A0AAE0WSK0_9PEZI</name>
<dbReference type="Gene3D" id="3.90.180.10">
    <property type="entry name" value="Medium-chain alcohol dehydrogenases, catalytic domain"/>
    <property type="match status" value="1"/>
</dbReference>
<dbReference type="InterPro" id="IPR020843">
    <property type="entry name" value="ER"/>
</dbReference>
<comment type="caution">
    <text evidence="5">The sequence shown here is derived from an EMBL/GenBank/DDBJ whole genome shotgun (WGS) entry which is preliminary data.</text>
</comment>
<protein>
    <recommendedName>
        <fullName evidence="4">Enoyl reductase (ER) domain-containing protein</fullName>
    </recommendedName>
</protein>
<proteinExistence type="inferred from homology"/>
<evidence type="ECO:0000259" key="4">
    <source>
        <dbReference type="SMART" id="SM00829"/>
    </source>
</evidence>
<dbReference type="SUPFAM" id="SSF51735">
    <property type="entry name" value="NAD(P)-binding Rossmann-fold domains"/>
    <property type="match status" value="1"/>
</dbReference>
<evidence type="ECO:0000256" key="3">
    <source>
        <dbReference type="ARBA" id="ARBA00023002"/>
    </source>
</evidence>
<evidence type="ECO:0000256" key="2">
    <source>
        <dbReference type="ARBA" id="ARBA00011245"/>
    </source>
</evidence>
<dbReference type="GO" id="GO:0016651">
    <property type="term" value="F:oxidoreductase activity, acting on NAD(P)H"/>
    <property type="evidence" value="ECO:0007669"/>
    <property type="project" value="InterPro"/>
</dbReference>
<keyword evidence="6" id="KW-1185">Reference proteome</keyword>
<dbReference type="InterPro" id="IPR036291">
    <property type="entry name" value="NAD(P)-bd_dom_sf"/>
</dbReference>
<dbReference type="SUPFAM" id="SSF50129">
    <property type="entry name" value="GroES-like"/>
    <property type="match status" value="1"/>
</dbReference>
<organism evidence="5 6">
    <name type="scientific">Recurvomyces mirabilis</name>
    <dbReference type="NCBI Taxonomy" id="574656"/>
    <lineage>
        <taxon>Eukaryota</taxon>
        <taxon>Fungi</taxon>
        <taxon>Dikarya</taxon>
        <taxon>Ascomycota</taxon>
        <taxon>Pezizomycotina</taxon>
        <taxon>Dothideomycetes</taxon>
        <taxon>Dothideomycetidae</taxon>
        <taxon>Mycosphaerellales</taxon>
        <taxon>Teratosphaeriaceae</taxon>
        <taxon>Recurvomyces</taxon>
    </lineage>
</organism>
<gene>
    <name evidence="5" type="ORF">LTR78_003327</name>
</gene>
<dbReference type="EMBL" id="JAUTXT010000008">
    <property type="protein sequence ID" value="KAK3677122.1"/>
    <property type="molecule type" value="Genomic_DNA"/>
</dbReference>
<evidence type="ECO:0000313" key="6">
    <source>
        <dbReference type="Proteomes" id="UP001274830"/>
    </source>
</evidence>
<reference evidence="5" key="1">
    <citation type="submission" date="2023-07" db="EMBL/GenBank/DDBJ databases">
        <title>Black Yeasts Isolated from many extreme environments.</title>
        <authorList>
            <person name="Coleine C."/>
            <person name="Stajich J.E."/>
            <person name="Selbmann L."/>
        </authorList>
    </citation>
    <scope>NUCLEOTIDE SEQUENCE</scope>
    <source>
        <strain evidence="5">CCFEE 5485</strain>
    </source>
</reference>
<dbReference type="InterPro" id="IPR013154">
    <property type="entry name" value="ADH-like_N"/>
</dbReference>
<dbReference type="Pfam" id="PF08240">
    <property type="entry name" value="ADH_N"/>
    <property type="match status" value="1"/>
</dbReference>
<dbReference type="PANTHER" id="PTHR45348">
    <property type="entry name" value="HYPOTHETICAL OXIDOREDUCTASE (EUROFUNG)"/>
    <property type="match status" value="1"/>
</dbReference>
<comment type="similarity">
    <text evidence="1">Belongs to the zinc-containing alcohol dehydrogenase family.</text>
</comment>
<dbReference type="InterPro" id="IPR011032">
    <property type="entry name" value="GroES-like_sf"/>
</dbReference>
<dbReference type="Proteomes" id="UP001274830">
    <property type="component" value="Unassembled WGS sequence"/>
</dbReference>
<sequence>MGSGNMLEAHVHEDTSVTLVSIPIPHVQGPNDIVVRVICASCNPKDWKMPAGLLKTISDCPNSGDDVAGIVHEVGSAVTLYKRGDRVAALHQLGAPYGAYAEFALVKDFVTFHIPPQLEWEQAATMPMASYMACIALFGSLQICAGPWETAQRPPPLLIYGAATGVGSLAVKLAQVAEIHPLLCVAGGGADFVAGLIDESKGDAVFDYRKGDEALVQDIKSALHGQELEYAFDAVSEKSSIANVSKVLKSKGGKIALTLPGRAHELSDQLEISHVMAGSLWKKLVGRHEGEQLGNLGVEDGPAFAKTMTSSIEKMLSEGVLAAHPHVVYEGGLTGLERALKDLRGGRVSAKRCVVRVIDTPGRHAPDIGDGI</sequence>
<dbReference type="Gene3D" id="3.40.50.720">
    <property type="entry name" value="NAD(P)-binding Rossmann-like Domain"/>
    <property type="match status" value="1"/>
</dbReference>
<feature type="domain" description="Enoyl reductase (ER)" evidence="4">
    <location>
        <begin position="14"/>
        <end position="354"/>
    </location>
</feature>
<evidence type="ECO:0000256" key="1">
    <source>
        <dbReference type="ARBA" id="ARBA00008072"/>
    </source>
</evidence>
<dbReference type="PANTHER" id="PTHR45348:SF5">
    <property type="entry name" value="OXIDOREDUCTASE, PUTATIVE (AFU_ORTHOLOGUE AFUA_8G01420)-RELATED"/>
    <property type="match status" value="1"/>
</dbReference>
<dbReference type="AlphaFoldDB" id="A0AAE0WSK0"/>
<dbReference type="CDD" id="cd08249">
    <property type="entry name" value="enoyl_reductase_like"/>
    <property type="match status" value="1"/>
</dbReference>
<keyword evidence="3" id="KW-0560">Oxidoreductase</keyword>
<evidence type="ECO:0000313" key="5">
    <source>
        <dbReference type="EMBL" id="KAK3677122.1"/>
    </source>
</evidence>
<accession>A0AAE0WSK0</accession>